<dbReference type="AlphaFoldDB" id="A0A3A0H098"/>
<gene>
    <name evidence="6" type="ORF">BUZ01_12000</name>
</gene>
<keyword evidence="3" id="KW-0812">Transmembrane</keyword>
<keyword evidence="5" id="KW-0472">Membrane</keyword>
<comment type="subcellular location">
    <subcellularLocation>
        <location evidence="1">Cell membrane</location>
        <topology evidence="1">Multi-pass membrane protein</topology>
    </subcellularLocation>
</comment>
<sequence>MRAPNFSILLIMLSLLGLTTVVGQLLIPLSSELADPNSRGRVVGIVSSGALTGILVSRTVSGVIADLINWRFVFGIADILIMLIAIVLFKVIPKLPTNNQISYIKLLLSVFTIVKNINLSHLHLR</sequence>
<dbReference type="InterPro" id="IPR036259">
    <property type="entry name" value="MFS_trans_sf"/>
</dbReference>
<reference evidence="6 7" key="1">
    <citation type="journal article" date="2016" name="Front. Microbiol.">
        <title>Comprehensive Phylogenetic Analysis of Bovine Non-aureus Staphylococci Species Based on Whole-Genome Sequencing.</title>
        <authorList>
            <person name="Naushad S."/>
            <person name="Barkema H.W."/>
            <person name="Luby C."/>
            <person name="Condas L.A."/>
            <person name="Nobrega D.B."/>
            <person name="Carson D.A."/>
            <person name="De Buck J."/>
        </authorList>
    </citation>
    <scope>NUCLEOTIDE SEQUENCE [LARGE SCALE GENOMIC DNA]</scope>
    <source>
        <strain evidence="6 7">SNUC 1388</strain>
    </source>
</reference>
<accession>A0A3A0H098</accession>
<keyword evidence="2" id="KW-0813">Transport</keyword>
<dbReference type="PROSITE" id="PS50850">
    <property type="entry name" value="MFS"/>
    <property type="match status" value="1"/>
</dbReference>
<evidence type="ECO:0000256" key="1">
    <source>
        <dbReference type="ARBA" id="ARBA00004651"/>
    </source>
</evidence>
<evidence type="ECO:0000256" key="3">
    <source>
        <dbReference type="ARBA" id="ARBA00022692"/>
    </source>
</evidence>
<dbReference type="Proteomes" id="UP000283576">
    <property type="component" value="Unassembled WGS sequence"/>
</dbReference>
<dbReference type="PANTHER" id="PTHR42910">
    <property type="entry name" value="TRANSPORTER SCO4007-RELATED"/>
    <property type="match status" value="1"/>
</dbReference>
<keyword evidence="4" id="KW-1133">Transmembrane helix</keyword>
<comment type="caution">
    <text evidence="6">The sequence shown here is derived from an EMBL/GenBank/DDBJ whole genome shotgun (WGS) entry which is preliminary data.</text>
</comment>
<dbReference type="EMBL" id="QXRZ01000009">
    <property type="protein sequence ID" value="RIL41646.1"/>
    <property type="molecule type" value="Genomic_DNA"/>
</dbReference>
<protein>
    <submittedName>
        <fullName evidence="6">MFS transporter</fullName>
    </submittedName>
</protein>
<proteinExistence type="predicted"/>
<dbReference type="SUPFAM" id="SSF103473">
    <property type="entry name" value="MFS general substrate transporter"/>
    <property type="match status" value="1"/>
</dbReference>
<dbReference type="PANTHER" id="PTHR42910:SF1">
    <property type="entry name" value="MAJOR FACILITATOR SUPERFAMILY (MFS) PROFILE DOMAIN-CONTAINING PROTEIN"/>
    <property type="match status" value="1"/>
</dbReference>
<dbReference type="InterPro" id="IPR011701">
    <property type="entry name" value="MFS"/>
</dbReference>
<evidence type="ECO:0000256" key="4">
    <source>
        <dbReference type="ARBA" id="ARBA00022989"/>
    </source>
</evidence>
<dbReference type="RefSeq" id="WP_119480193.1">
    <property type="nucleotide sequence ID" value="NZ_JANILE010000002.1"/>
</dbReference>
<evidence type="ECO:0000313" key="6">
    <source>
        <dbReference type="EMBL" id="RIL41646.1"/>
    </source>
</evidence>
<dbReference type="InterPro" id="IPR020846">
    <property type="entry name" value="MFS_dom"/>
</dbReference>
<name>A0A3A0H098_STAGA</name>
<dbReference type="Pfam" id="PF07690">
    <property type="entry name" value="MFS_1"/>
    <property type="match status" value="1"/>
</dbReference>
<organism evidence="6 7">
    <name type="scientific">Staphylococcus gallinarum</name>
    <dbReference type="NCBI Taxonomy" id="1293"/>
    <lineage>
        <taxon>Bacteria</taxon>
        <taxon>Bacillati</taxon>
        <taxon>Bacillota</taxon>
        <taxon>Bacilli</taxon>
        <taxon>Bacillales</taxon>
        <taxon>Staphylococcaceae</taxon>
        <taxon>Staphylococcus</taxon>
    </lineage>
</organism>
<evidence type="ECO:0000313" key="7">
    <source>
        <dbReference type="Proteomes" id="UP000283576"/>
    </source>
</evidence>
<dbReference type="GO" id="GO:0022857">
    <property type="term" value="F:transmembrane transporter activity"/>
    <property type="evidence" value="ECO:0007669"/>
    <property type="project" value="InterPro"/>
</dbReference>
<dbReference type="GO" id="GO:0005886">
    <property type="term" value="C:plasma membrane"/>
    <property type="evidence" value="ECO:0007669"/>
    <property type="project" value="UniProtKB-SubCell"/>
</dbReference>
<dbReference type="Gene3D" id="1.20.1250.20">
    <property type="entry name" value="MFS general substrate transporter like domains"/>
    <property type="match status" value="1"/>
</dbReference>
<evidence type="ECO:0000256" key="5">
    <source>
        <dbReference type="ARBA" id="ARBA00023136"/>
    </source>
</evidence>
<evidence type="ECO:0000256" key="2">
    <source>
        <dbReference type="ARBA" id="ARBA00022448"/>
    </source>
</evidence>